<dbReference type="Pfam" id="PF00763">
    <property type="entry name" value="THF_DHG_CYH"/>
    <property type="match status" value="1"/>
</dbReference>
<dbReference type="SUPFAM" id="SSF53223">
    <property type="entry name" value="Aminoacid dehydrogenase-like, N-terminal domain"/>
    <property type="match status" value="1"/>
</dbReference>
<evidence type="ECO:0000256" key="8">
    <source>
        <dbReference type="ARBA" id="ARBA00023102"/>
    </source>
</evidence>
<protein>
    <submittedName>
        <fullName evidence="13">Bifunctional 5,10-methylenetetrahydrofolate dehydrogenase/5,10-methenyltetrahydrofolate cyclohydrolase</fullName>
    </submittedName>
</protein>
<dbReference type="RefSeq" id="WP_377943751.1">
    <property type="nucleotide sequence ID" value="NZ_JBHUCX010000035.1"/>
</dbReference>
<dbReference type="PRINTS" id="PR00085">
    <property type="entry name" value="THFDHDRGNASE"/>
</dbReference>
<evidence type="ECO:0000313" key="13">
    <source>
        <dbReference type="EMBL" id="MFD1675870.1"/>
    </source>
</evidence>
<evidence type="ECO:0000256" key="10">
    <source>
        <dbReference type="ARBA" id="ARBA00023268"/>
    </source>
</evidence>
<evidence type="ECO:0000256" key="7">
    <source>
        <dbReference type="ARBA" id="ARBA00023002"/>
    </source>
</evidence>
<proteinExistence type="inferred from homology"/>
<evidence type="ECO:0000313" key="14">
    <source>
        <dbReference type="Proteomes" id="UP001597079"/>
    </source>
</evidence>
<evidence type="ECO:0000259" key="12">
    <source>
        <dbReference type="Pfam" id="PF02882"/>
    </source>
</evidence>
<feature type="domain" description="Tetrahydrofolate dehydrogenase/cyclohydrolase catalytic" evidence="11">
    <location>
        <begin position="1"/>
        <end position="112"/>
    </location>
</feature>
<evidence type="ECO:0000256" key="6">
    <source>
        <dbReference type="ARBA" id="ARBA00022857"/>
    </source>
</evidence>
<dbReference type="EMBL" id="JBHUCX010000035">
    <property type="protein sequence ID" value="MFD1675870.1"/>
    <property type="molecule type" value="Genomic_DNA"/>
</dbReference>
<evidence type="ECO:0000256" key="9">
    <source>
        <dbReference type="ARBA" id="ARBA00023167"/>
    </source>
</evidence>
<keyword evidence="9" id="KW-0486">Methionine biosynthesis</keyword>
<feature type="non-terminal residue" evidence="13">
    <location>
        <position position="1"/>
    </location>
</feature>
<dbReference type="PANTHER" id="PTHR48099:SF5">
    <property type="entry name" value="C-1-TETRAHYDROFOLATE SYNTHASE, CYTOPLASMIC"/>
    <property type="match status" value="1"/>
</dbReference>
<dbReference type="InterPro" id="IPR000672">
    <property type="entry name" value="THF_DH/CycHdrlase"/>
</dbReference>
<keyword evidence="2" id="KW-0554">One-carbon metabolism</keyword>
<dbReference type="InterPro" id="IPR020630">
    <property type="entry name" value="THF_DH/CycHdrlase_cat_dom"/>
</dbReference>
<organism evidence="13 14">
    <name type="scientific">Alicyclobacillus fodiniaquatilis</name>
    <dbReference type="NCBI Taxonomy" id="1661150"/>
    <lineage>
        <taxon>Bacteria</taxon>
        <taxon>Bacillati</taxon>
        <taxon>Bacillota</taxon>
        <taxon>Bacilli</taxon>
        <taxon>Bacillales</taxon>
        <taxon>Alicyclobacillaceae</taxon>
        <taxon>Alicyclobacillus</taxon>
    </lineage>
</organism>
<keyword evidence="7" id="KW-0560">Oxidoreductase</keyword>
<dbReference type="InterPro" id="IPR046346">
    <property type="entry name" value="Aminoacid_DH-like_N_sf"/>
</dbReference>
<evidence type="ECO:0000256" key="3">
    <source>
        <dbReference type="ARBA" id="ARBA00022605"/>
    </source>
</evidence>
<keyword evidence="10" id="KW-0511">Multifunctional enzyme</keyword>
<keyword evidence="8" id="KW-0368">Histidine biosynthesis</keyword>
<name>A0ABW4JJB7_9BACL</name>
<dbReference type="Gene3D" id="3.40.50.720">
    <property type="entry name" value="NAD(P)-binding Rossmann-like Domain"/>
    <property type="match status" value="1"/>
</dbReference>
<comment type="pathway">
    <text evidence="1">One-carbon metabolism; tetrahydrofolate interconversion.</text>
</comment>
<accession>A0ABW4JJB7</accession>
<reference evidence="14" key="1">
    <citation type="journal article" date="2019" name="Int. J. Syst. Evol. Microbiol.">
        <title>The Global Catalogue of Microorganisms (GCM) 10K type strain sequencing project: providing services to taxonomists for standard genome sequencing and annotation.</title>
        <authorList>
            <consortium name="The Broad Institute Genomics Platform"/>
            <consortium name="The Broad Institute Genome Sequencing Center for Infectious Disease"/>
            <person name="Wu L."/>
            <person name="Ma J."/>
        </authorList>
    </citation>
    <scope>NUCLEOTIDE SEQUENCE [LARGE SCALE GENOMIC DNA]</scope>
    <source>
        <strain evidence="14">CGMCC 1.12286</strain>
    </source>
</reference>
<feature type="domain" description="Tetrahydrofolate dehydrogenase/cyclohydrolase NAD(P)-binding" evidence="12">
    <location>
        <begin position="131"/>
        <end position="271"/>
    </location>
</feature>
<gene>
    <name evidence="13" type="ORF">ACFSB2_14295</name>
</gene>
<evidence type="ECO:0000256" key="2">
    <source>
        <dbReference type="ARBA" id="ARBA00022563"/>
    </source>
</evidence>
<dbReference type="Pfam" id="PF02882">
    <property type="entry name" value="THF_DHG_CYH_C"/>
    <property type="match status" value="1"/>
</dbReference>
<comment type="caution">
    <text evidence="13">The sequence shown here is derived from an EMBL/GenBank/DDBJ whole genome shotgun (WGS) entry which is preliminary data.</text>
</comment>
<dbReference type="InterPro" id="IPR020631">
    <property type="entry name" value="THF_DH/CycHdrlase_NAD-bd_dom"/>
</dbReference>
<dbReference type="InterPro" id="IPR036291">
    <property type="entry name" value="NAD(P)-bd_dom_sf"/>
</dbReference>
<dbReference type="SUPFAM" id="SSF51735">
    <property type="entry name" value="NAD(P)-binding Rossmann-fold domains"/>
    <property type="match status" value="1"/>
</dbReference>
<keyword evidence="6" id="KW-0521">NADP</keyword>
<dbReference type="Proteomes" id="UP001597079">
    <property type="component" value="Unassembled WGS sequence"/>
</dbReference>
<evidence type="ECO:0000256" key="5">
    <source>
        <dbReference type="ARBA" id="ARBA00022801"/>
    </source>
</evidence>
<dbReference type="Gene3D" id="3.40.50.10860">
    <property type="entry name" value="Leucine Dehydrogenase, chain A, domain 1"/>
    <property type="match status" value="1"/>
</dbReference>
<evidence type="ECO:0000256" key="1">
    <source>
        <dbReference type="ARBA" id="ARBA00004777"/>
    </source>
</evidence>
<dbReference type="PANTHER" id="PTHR48099">
    <property type="entry name" value="C-1-TETRAHYDROFOLATE SYNTHASE, CYTOPLASMIC-RELATED"/>
    <property type="match status" value="1"/>
</dbReference>
<keyword evidence="14" id="KW-1185">Reference proteome</keyword>
<sequence length="278" mass="30227">KPVAVALQNEIVQQVDTWKSQGVKPRMMTLLVGSDSASTVYAEQKGRWARRLGISFEVVRLPADTSQSELERRVQQYSADESVHGIMVELPLPDTINKQKVVAAIHAMKDVDGMSPCHSFAQPSPQSALYPATPLACIRLLKHYRYDLKGTNVSVIGCGQTVGLPLIHLLIFEGATVSACHEYTQDVRARLQQSEIAFVAVGKPGLIHPEMVHDNLTVIDVGITQTESGEVLGDLAPEAAALTQAYTPTPGGVGAVTTMQIFANLMHAMDLQRQHQII</sequence>
<keyword evidence="4" id="KW-0658">Purine biosynthesis</keyword>
<keyword evidence="3" id="KW-0028">Amino-acid biosynthesis</keyword>
<evidence type="ECO:0000256" key="4">
    <source>
        <dbReference type="ARBA" id="ARBA00022755"/>
    </source>
</evidence>
<dbReference type="HAMAP" id="MF_01576">
    <property type="entry name" value="THF_DHG_CYH"/>
    <property type="match status" value="1"/>
</dbReference>
<evidence type="ECO:0000259" key="11">
    <source>
        <dbReference type="Pfam" id="PF00763"/>
    </source>
</evidence>
<keyword evidence="5" id="KW-0378">Hydrolase</keyword>